<dbReference type="RefSeq" id="WP_203871481.1">
    <property type="nucleotide sequence ID" value="NZ_BONW01000052.1"/>
</dbReference>
<keyword evidence="1" id="KW-1133">Transmembrane helix</keyword>
<dbReference type="Proteomes" id="UP000646749">
    <property type="component" value="Unassembled WGS sequence"/>
</dbReference>
<evidence type="ECO:0000256" key="1">
    <source>
        <dbReference type="SAM" id="Phobius"/>
    </source>
</evidence>
<keyword evidence="1" id="KW-0812">Transmembrane</keyword>
<evidence type="ECO:0000313" key="3">
    <source>
        <dbReference type="EMBL" id="GIG93188.1"/>
    </source>
</evidence>
<reference evidence="3 4" key="1">
    <citation type="submission" date="2021-01" db="EMBL/GenBank/DDBJ databases">
        <title>Whole genome shotgun sequence of Plantactinospora endophytica NBRC 110450.</title>
        <authorList>
            <person name="Komaki H."/>
            <person name="Tamura T."/>
        </authorList>
    </citation>
    <scope>NUCLEOTIDE SEQUENCE [LARGE SCALE GENOMIC DNA]</scope>
    <source>
        <strain evidence="3 4">NBRC 110450</strain>
    </source>
</reference>
<feature type="transmembrane region" description="Helical" evidence="1">
    <location>
        <begin position="543"/>
        <end position="569"/>
    </location>
</feature>
<dbReference type="InterPro" id="IPR027417">
    <property type="entry name" value="P-loop_NTPase"/>
</dbReference>
<feature type="transmembrane region" description="Helical" evidence="1">
    <location>
        <begin position="516"/>
        <end position="537"/>
    </location>
</feature>
<keyword evidence="4" id="KW-1185">Reference proteome</keyword>
<feature type="transmembrane region" description="Helical" evidence="1">
    <location>
        <begin position="618"/>
        <end position="637"/>
    </location>
</feature>
<protein>
    <recommendedName>
        <fullName evidence="2">NACHT domain-containing protein</fullName>
    </recommendedName>
</protein>
<proteinExistence type="predicted"/>
<name>A0ABQ4EEP5_9ACTN</name>
<sequence>MTGRVVFRMLLRAGVVLVVLAGGVAGNMLLVRGQNDLLELAIGATLVTLVGSAAAGRVISRASSRTASPDALDAAADALAETVRRQWEVAALERGLVSPKPVPIRWRWSRSSVTGPVTDAVGTDGATARFPPLPGTTRVSENDLTGGGMQALFAVYAGLDSGRLLIVGGPGTGKTGAVITLLITALRHRDELGESDRKVTPVPVLVNCRYWDPSRLAFADWVAKQLRDTYRFLRADEYGADVAERLIAQQRVAVLLDGFDETPEELRPTILGSLDGQARCRLVLISRNEQLADAVRHAHLAGAAALELLPVSREDAADYLLRCRVQPAPESWQRLVDQVRSGIDGAIAEALNKPLTLTLVRDTFHADDATALLGPARFDNSNAVEDFLLDRVVPAAYATRPGRPAPRYTAAQANRWLRYIARKMGEEDTYDLAWWRIPAWQPSTFRAVANGLLAALVFAVIGWVTFGSEFAAITGVAGLVAGTLVGAFAEWRPEDRPARVTPIRWRALGSPGRSRLNLIGLVIGLGYGTVAGLTFGLRGNPALGLACGIATALAFQFSTAVSILTAAPYADAGNPVDPLTGWRRDRATGLVVGIAFGLASGVLTGIAFGMWYGFGRGLTIGVTVGVATGIAMSLSYVRTWDARLAFVQIWLAGDGPVRSMEFFEDAHRRGVLRTVGPVYQFRHARLRDRLIVQHHSCHQDARPG</sequence>
<dbReference type="SUPFAM" id="SSF52540">
    <property type="entry name" value="P-loop containing nucleoside triphosphate hydrolases"/>
    <property type="match status" value="1"/>
</dbReference>
<feature type="transmembrane region" description="Helical" evidence="1">
    <location>
        <begin position="590"/>
        <end position="612"/>
    </location>
</feature>
<dbReference type="Gene3D" id="3.40.50.300">
    <property type="entry name" value="P-loop containing nucleotide triphosphate hydrolases"/>
    <property type="match status" value="1"/>
</dbReference>
<accession>A0ABQ4EEP5</accession>
<dbReference type="Pfam" id="PF05729">
    <property type="entry name" value="NACHT"/>
    <property type="match status" value="1"/>
</dbReference>
<evidence type="ECO:0000259" key="2">
    <source>
        <dbReference type="Pfam" id="PF05729"/>
    </source>
</evidence>
<keyword evidence="1" id="KW-0472">Membrane</keyword>
<dbReference type="InterPro" id="IPR007111">
    <property type="entry name" value="NACHT_NTPase"/>
</dbReference>
<evidence type="ECO:0000313" key="4">
    <source>
        <dbReference type="Proteomes" id="UP000646749"/>
    </source>
</evidence>
<feature type="transmembrane region" description="Helical" evidence="1">
    <location>
        <begin position="470"/>
        <end position="489"/>
    </location>
</feature>
<feature type="transmembrane region" description="Helical" evidence="1">
    <location>
        <begin position="37"/>
        <end position="59"/>
    </location>
</feature>
<comment type="caution">
    <text evidence="3">The sequence shown here is derived from an EMBL/GenBank/DDBJ whole genome shotgun (WGS) entry which is preliminary data.</text>
</comment>
<gene>
    <name evidence="3" type="ORF">Pen02_81240</name>
</gene>
<feature type="transmembrane region" description="Helical" evidence="1">
    <location>
        <begin position="9"/>
        <end position="31"/>
    </location>
</feature>
<feature type="transmembrane region" description="Helical" evidence="1">
    <location>
        <begin position="445"/>
        <end position="464"/>
    </location>
</feature>
<dbReference type="EMBL" id="BONW01000052">
    <property type="protein sequence ID" value="GIG93188.1"/>
    <property type="molecule type" value="Genomic_DNA"/>
</dbReference>
<organism evidence="3 4">
    <name type="scientific">Plantactinospora endophytica</name>
    <dbReference type="NCBI Taxonomy" id="673535"/>
    <lineage>
        <taxon>Bacteria</taxon>
        <taxon>Bacillati</taxon>
        <taxon>Actinomycetota</taxon>
        <taxon>Actinomycetes</taxon>
        <taxon>Micromonosporales</taxon>
        <taxon>Micromonosporaceae</taxon>
        <taxon>Plantactinospora</taxon>
    </lineage>
</organism>
<feature type="domain" description="NACHT" evidence="2">
    <location>
        <begin position="164"/>
        <end position="322"/>
    </location>
</feature>